<evidence type="ECO:0000259" key="21">
    <source>
        <dbReference type="PROSITE" id="PS51285"/>
    </source>
</evidence>
<evidence type="ECO:0000256" key="10">
    <source>
        <dbReference type="ARBA" id="ARBA00022741"/>
    </source>
</evidence>
<keyword evidence="8" id="KW-0808">Transferase</keyword>
<feature type="binding site" evidence="18">
    <location>
        <position position="124"/>
    </location>
    <ligand>
        <name>ATP</name>
        <dbReference type="ChEBI" id="CHEBI:30616"/>
    </ligand>
</feature>
<dbReference type="GO" id="GO:0048598">
    <property type="term" value="P:embryonic morphogenesis"/>
    <property type="evidence" value="ECO:0007669"/>
    <property type="project" value="TreeGrafter"/>
</dbReference>
<sequence>MSQQPAGKMSAAPLAAEAPESAAGMLEGRQRKLESMIRDPRSPVNVESLLDGLNSLVLDLDYPALRKNKNIDNFLNRYEKIVEKIRALQMKAEDYDVVKVIGRGAFGEVQLVRHKMTQKVYAMKLLSKFEMIKRSDSAFFWEERDIMAFANSPWVVQLFCAFQDDKYLYMVMEYMPGGDLVNLMSNYDVPEKWAKFYTAEVVLALDAIHSMGLIHRDVKPDNMLLDKYGHLKLADFGTCMKMDETGMVRCDTAVGTPDYISPEVLKSQGGDGYYGRECDWWSVGVFLFEMLVGDTPFYADSLVGTYSKIMDHKNSLHFPDDVEISKHAKNLICAFLTDRDVRLGRNGVEEIKHHPFFKSDQWNWDNIRETAAPVVPELSSDIDSSNFDDIEDDKGDVETFPIPKAFVGNQLPFIGFTYYRDNLLLSDSSQSCRENESVQSSKNEVSAFFCKY</sequence>
<reference evidence="22" key="2">
    <citation type="submission" date="2025-08" db="UniProtKB">
        <authorList>
            <consortium name="Ensembl"/>
        </authorList>
    </citation>
    <scope>IDENTIFICATION</scope>
</reference>
<evidence type="ECO:0000313" key="23">
    <source>
        <dbReference type="Proteomes" id="UP000472266"/>
    </source>
</evidence>
<dbReference type="SMART" id="SM00220">
    <property type="entry name" value="S_TKc"/>
    <property type="match status" value="1"/>
</dbReference>
<keyword evidence="17" id="KW-0206">Cytoskeleton</keyword>
<accession>A0A672U2S3</accession>
<evidence type="ECO:0000256" key="8">
    <source>
        <dbReference type="ARBA" id="ARBA00022679"/>
    </source>
</evidence>
<evidence type="ECO:0000256" key="4">
    <source>
        <dbReference type="ARBA" id="ARBA00012513"/>
    </source>
</evidence>
<dbReference type="GO" id="GO:0005813">
    <property type="term" value="C:centrosome"/>
    <property type="evidence" value="ECO:0007669"/>
    <property type="project" value="TreeGrafter"/>
</dbReference>
<keyword evidence="9" id="KW-0479">Metal-binding</keyword>
<dbReference type="PROSITE" id="PS50011">
    <property type="entry name" value="PROTEIN_KINASE_DOM"/>
    <property type="match status" value="1"/>
</dbReference>
<evidence type="ECO:0000256" key="5">
    <source>
        <dbReference type="ARBA" id="ARBA00022490"/>
    </source>
</evidence>
<dbReference type="PROSITE" id="PS00107">
    <property type="entry name" value="PROTEIN_KINASE_ATP"/>
    <property type="match status" value="1"/>
</dbReference>
<feature type="domain" description="Protein kinase" evidence="20">
    <location>
        <begin position="95"/>
        <end position="357"/>
    </location>
</feature>
<organism evidence="22 23">
    <name type="scientific">Strigops habroptila</name>
    <name type="common">Kakapo</name>
    <dbReference type="NCBI Taxonomy" id="2489341"/>
    <lineage>
        <taxon>Eukaryota</taxon>
        <taxon>Metazoa</taxon>
        <taxon>Chordata</taxon>
        <taxon>Craniata</taxon>
        <taxon>Vertebrata</taxon>
        <taxon>Euteleostomi</taxon>
        <taxon>Archelosauria</taxon>
        <taxon>Archosauria</taxon>
        <taxon>Dinosauria</taxon>
        <taxon>Saurischia</taxon>
        <taxon>Theropoda</taxon>
        <taxon>Coelurosauria</taxon>
        <taxon>Aves</taxon>
        <taxon>Neognathae</taxon>
        <taxon>Neoaves</taxon>
        <taxon>Telluraves</taxon>
        <taxon>Australaves</taxon>
        <taxon>Psittaciformes</taxon>
        <taxon>Psittacidae</taxon>
        <taxon>Strigops</taxon>
    </lineage>
</organism>
<dbReference type="FunFam" id="3.30.200.20:FF:001759">
    <property type="entry name" value="Rho-associated, coiled-coil-containing protein kinase 2b"/>
    <property type="match status" value="1"/>
</dbReference>
<dbReference type="Pfam" id="PF00069">
    <property type="entry name" value="Pkinase"/>
    <property type="match status" value="1"/>
</dbReference>
<dbReference type="SUPFAM" id="SSF56112">
    <property type="entry name" value="Protein kinase-like (PK-like)"/>
    <property type="match status" value="1"/>
</dbReference>
<evidence type="ECO:0000256" key="12">
    <source>
        <dbReference type="ARBA" id="ARBA00022777"/>
    </source>
</evidence>
<dbReference type="InParanoid" id="A0A672U2S3"/>
<dbReference type="GO" id="GO:0005737">
    <property type="term" value="C:cytoplasm"/>
    <property type="evidence" value="ECO:0007669"/>
    <property type="project" value="TreeGrafter"/>
</dbReference>
<evidence type="ECO:0000256" key="14">
    <source>
        <dbReference type="ARBA" id="ARBA00022840"/>
    </source>
</evidence>
<evidence type="ECO:0000256" key="6">
    <source>
        <dbReference type="ARBA" id="ARBA00022527"/>
    </source>
</evidence>
<evidence type="ECO:0000259" key="20">
    <source>
        <dbReference type="PROSITE" id="PS50011"/>
    </source>
</evidence>
<dbReference type="OMA" id="GRVACMV"/>
<dbReference type="PROSITE" id="PS00108">
    <property type="entry name" value="PROTEIN_KINASE_ST"/>
    <property type="match status" value="1"/>
</dbReference>
<dbReference type="Ensembl" id="ENSSHBT00005010122.1">
    <property type="protein sequence ID" value="ENSSHBP00005008389.1"/>
    <property type="gene ID" value="ENSSHBG00005007333.1"/>
</dbReference>
<dbReference type="InterPro" id="IPR000961">
    <property type="entry name" value="AGC-kinase_C"/>
</dbReference>
<evidence type="ECO:0000256" key="1">
    <source>
        <dbReference type="ARBA" id="ARBA00001946"/>
    </source>
</evidence>
<dbReference type="GO" id="GO:0072518">
    <property type="term" value="F:Rho-dependent protein serine/threonine kinase activity"/>
    <property type="evidence" value="ECO:0007669"/>
    <property type="project" value="TreeGrafter"/>
</dbReference>
<evidence type="ECO:0000256" key="17">
    <source>
        <dbReference type="ARBA" id="ARBA00023212"/>
    </source>
</evidence>
<comment type="subcellular location">
    <subcellularLocation>
        <location evidence="2">Cytoplasm</location>
        <location evidence="2">Cytoskeleton</location>
    </subcellularLocation>
</comment>
<dbReference type="AlphaFoldDB" id="A0A672U2S3"/>
<protein>
    <recommendedName>
        <fullName evidence="4">non-specific serine/threonine protein kinase</fullName>
        <ecNumber evidence="4">2.7.11.1</ecNumber>
    </recommendedName>
</protein>
<evidence type="ECO:0000256" key="18">
    <source>
        <dbReference type="PROSITE-ProRule" id="PRU10141"/>
    </source>
</evidence>
<evidence type="ECO:0000256" key="13">
    <source>
        <dbReference type="ARBA" id="ARBA00022833"/>
    </source>
</evidence>
<keyword evidence="23" id="KW-1185">Reference proteome</keyword>
<name>A0A672U2S3_STRHB</name>
<evidence type="ECO:0000256" key="7">
    <source>
        <dbReference type="ARBA" id="ARBA00022553"/>
    </source>
</evidence>
<dbReference type="InterPro" id="IPR050839">
    <property type="entry name" value="Rho-assoc_Ser/Thr_Kinase"/>
</dbReference>
<dbReference type="Gene3D" id="1.10.510.10">
    <property type="entry name" value="Transferase(Phosphotransferase) domain 1"/>
    <property type="match status" value="1"/>
</dbReference>
<dbReference type="FunFam" id="1.10.510.10:FF:000047">
    <property type="entry name" value="Rho-associated protein kinase 1"/>
    <property type="match status" value="1"/>
</dbReference>
<dbReference type="GO" id="GO:1901888">
    <property type="term" value="P:regulation of cell junction assembly"/>
    <property type="evidence" value="ECO:0007669"/>
    <property type="project" value="TreeGrafter"/>
</dbReference>
<keyword evidence="7" id="KW-0597">Phosphoprotein</keyword>
<dbReference type="SMART" id="SM00133">
    <property type="entry name" value="S_TK_X"/>
    <property type="match status" value="1"/>
</dbReference>
<reference evidence="22" key="3">
    <citation type="submission" date="2025-09" db="UniProtKB">
        <authorList>
            <consortium name="Ensembl"/>
        </authorList>
    </citation>
    <scope>IDENTIFICATION</scope>
</reference>
<dbReference type="GO" id="GO:0000281">
    <property type="term" value="P:mitotic cytokinesis"/>
    <property type="evidence" value="ECO:0007669"/>
    <property type="project" value="TreeGrafter"/>
</dbReference>
<keyword evidence="14 18" id="KW-0067">ATP-binding</keyword>
<keyword evidence="6 19" id="KW-0723">Serine/threonine-protein kinase</keyword>
<dbReference type="GO" id="GO:0005524">
    <property type="term" value="F:ATP binding"/>
    <property type="evidence" value="ECO:0007669"/>
    <property type="project" value="UniProtKB-UniRule"/>
</dbReference>
<reference evidence="22 23" key="1">
    <citation type="submission" date="2019-11" db="EMBL/GenBank/DDBJ databases">
        <title>Strigops habroptila (kakapo) genome, bStrHab1, primary haplotype, v2.</title>
        <authorList>
            <person name="Jarvis E.D."/>
            <person name="Howard J."/>
            <person name="Rhie A."/>
            <person name="Phillippy A."/>
            <person name="Korlach J."/>
            <person name="Digby A."/>
            <person name="Iorns D."/>
            <person name="Eason D."/>
            <person name="Robertson B."/>
            <person name="Raemaekers T."/>
            <person name="Howe K."/>
            <person name="Lewin H."/>
            <person name="Damas J."/>
            <person name="Hastie A."/>
            <person name="Tracey A."/>
            <person name="Chow W."/>
            <person name="Fedrigo O."/>
        </authorList>
    </citation>
    <scope>NUCLEOTIDE SEQUENCE [LARGE SCALE GENOMIC DNA]</scope>
</reference>
<comment type="cofactor">
    <cofactor evidence="1">
        <name>Mg(2+)</name>
        <dbReference type="ChEBI" id="CHEBI:18420"/>
    </cofactor>
</comment>
<dbReference type="GO" id="GO:0008270">
    <property type="term" value="F:zinc ion binding"/>
    <property type="evidence" value="ECO:0007669"/>
    <property type="project" value="UniProtKB-KW"/>
</dbReference>
<dbReference type="GO" id="GO:0030866">
    <property type="term" value="P:cortical actin cytoskeleton organization"/>
    <property type="evidence" value="ECO:0007669"/>
    <property type="project" value="TreeGrafter"/>
</dbReference>
<dbReference type="Proteomes" id="UP000472266">
    <property type="component" value="Chromosome 7"/>
</dbReference>
<evidence type="ECO:0000256" key="11">
    <source>
        <dbReference type="ARBA" id="ARBA00022771"/>
    </source>
</evidence>
<dbReference type="InterPro" id="IPR000719">
    <property type="entry name" value="Prot_kinase_dom"/>
</dbReference>
<keyword evidence="11" id="KW-0863">Zinc-finger</keyword>
<evidence type="ECO:0000256" key="19">
    <source>
        <dbReference type="RuleBase" id="RU000304"/>
    </source>
</evidence>
<keyword evidence="12" id="KW-0418">Kinase</keyword>
<evidence type="ECO:0000256" key="9">
    <source>
        <dbReference type="ARBA" id="ARBA00022723"/>
    </source>
</evidence>
<keyword evidence="5" id="KW-0963">Cytoplasm</keyword>
<evidence type="ECO:0000313" key="22">
    <source>
        <dbReference type="Ensembl" id="ENSSHBP00005008389.1"/>
    </source>
</evidence>
<evidence type="ECO:0000256" key="16">
    <source>
        <dbReference type="ARBA" id="ARBA00023054"/>
    </source>
</evidence>
<keyword evidence="15" id="KW-0460">Magnesium</keyword>
<keyword evidence="10 18" id="KW-0547">Nucleotide-binding</keyword>
<dbReference type="PROSITE" id="PS51285">
    <property type="entry name" value="AGC_KINASE_CTER"/>
    <property type="match status" value="1"/>
</dbReference>
<dbReference type="FunFam" id="3.30.200.20:FF:000072">
    <property type="entry name" value="Rho-associated protein kinase 2"/>
    <property type="match status" value="1"/>
</dbReference>
<dbReference type="InterPro" id="IPR011009">
    <property type="entry name" value="Kinase-like_dom_sf"/>
</dbReference>
<proteinExistence type="inferred from homology"/>
<dbReference type="Gene3D" id="3.30.200.20">
    <property type="entry name" value="Phosphorylase Kinase, domain 1"/>
    <property type="match status" value="1"/>
</dbReference>
<dbReference type="PANTHER" id="PTHR22988:SF28">
    <property type="entry name" value="RHO-ASSOCIATED PROTEIN KINASE 2"/>
    <property type="match status" value="1"/>
</dbReference>
<dbReference type="GO" id="GO:0007266">
    <property type="term" value="P:Rho protein signal transduction"/>
    <property type="evidence" value="ECO:0007669"/>
    <property type="project" value="TreeGrafter"/>
</dbReference>
<keyword evidence="13" id="KW-0862">Zinc</keyword>
<dbReference type="GO" id="GO:0031032">
    <property type="term" value="P:actomyosin structure organization"/>
    <property type="evidence" value="ECO:0007669"/>
    <property type="project" value="TreeGrafter"/>
</dbReference>
<dbReference type="PANTHER" id="PTHR22988">
    <property type="entry name" value="MYOTONIC DYSTROPHY S/T KINASE-RELATED"/>
    <property type="match status" value="1"/>
</dbReference>
<evidence type="ECO:0000256" key="15">
    <source>
        <dbReference type="ARBA" id="ARBA00022842"/>
    </source>
</evidence>
<dbReference type="InterPro" id="IPR008271">
    <property type="entry name" value="Ser/Thr_kinase_AS"/>
</dbReference>
<dbReference type="InterPro" id="IPR017441">
    <property type="entry name" value="Protein_kinase_ATP_BS"/>
</dbReference>
<feature type="domain" description="AGC-kinase C-terminal" evidence="21">
    <location>
        <begin position="360"/>
        <end position="428"/>
    </location>
</feature>
<keyword evidence="16" id="KW-0175">Coiled coil</keyword>
<evidence type="ECO:0000256" key="2">
    <source>
        <dbReference type="ARBA" id="ARBA00004245"/>
    </source>
</evidence>
<dbReference type="EC" id="2.7.11.1" evidence="4"/>
<comment type="similarity">
    <text evidence="3">Belongs to the protein kinase superfamily. AGC Ser/Thr protein kinase family.</text>
</comment>
<evidence type="ECO:0000256" key="3">
    <source>
        <dbReference type="ARBA" id="ARBA00009903"/>
    </source>
</evidence>
<dbReference type="GeneTree" id="ENSGT01030000234517"/>